<proteinExistence type="predicted"/>
<dbReference type="InterPro" id="IPR021109">
    <property type="entry name" value="Peptidase_aspartic_dom_sf"/>
</dbReference>
<evidence type="ECO:0000313" key="2">
    <source>
        <dbReference type="Proteomes" id="UP000789901"/>
    </source>
</evidence>
<dbReference type="Gene3D" id="2.40.70.10">
    <property type="entry name" value="Acid Proteases"/>
    <property type="match status" value="1"/>
</dbReference>
<dbReference type="EMBL" id="CAJVQB010023088">
    <property type="protein sequence ID" value="CAG8801061.1"/>
    <property type="molecule type" value="Genomic_DNA"/>
</dbReference>
<name>A0ABN7VVB3_GIGMA</name>
<comment type="caution">
    <text evidence="1">The sequence shown here is derived from an EMBL/GenBank/DDBJ whole genome shotgun (WGS) entry which is preliminary data.</text>
</comment>
<keyword evidence="2" id="KW-1185">Reference proteome</keyword>
<evidence type="ECO:0000313" key="1">
    <source>
        <dbReference type="EMBL" id="CAG8801061.1"/>
    </source>
</evidence>
<accession>A0ABN7VVB3</accession>
<dbReference type="Proteomes" id="UP000789901">
    <property type="component" value="Unassembled WGS sequence"/>
</dbReference>
<protein>
    <submittedName>
        <fullName evidence="1">1612_t:CDS:1</fullName>
    </submittedName>
</protein>
<sequence>MSINLQAETLANDLINFESREYEDEYSFLTYTEYTVRPTTPIPIYYEIQFDEEEEDNECMVIKNPNNRYLHQQADRNYAHGYRRPQINNLIVALLEPGTQPEDNQTTSHKSKSARKIELIDPLNSILDQPIHNDILLPLTLNSRIEILDVSPIEKIRKEIDKPSARNLIDVHEQRNYPLEVVKNLLIVVNRIKISINVEVTEIKNYAIIVGTDWLGKVKEKIDLAKGVLEYE</sequence>
<reference evidence="1 2" key="1">
    <citation type="submission" date="2021-06" db="EMBL/GenBank/DDBJ databases">
        <authorList>
            <person name="Kallberg Y."/>
            <person name="Tangrot J."/>
            <person name="Rosling A."/>
        </authorList>
    </citation>
    <scope>NUCLEOTIDE SEQUENCE [LARGE SCALE GENOMIC DNA]</scope>
    <source>
        <strain evidence="1 2">120-4 pot B 10/14</strain>
    </source>
</reference>
<gene>
    <name evidence="1" type="ORF">GMARGA_LOCUS23112</name>
</gene>
<organism evidence="1 2">
    <name type="scientific">Gigaspora margarita</name>
    <dbReference type="NCBI Taxonomy" id="4874"/>
    <lineage>
        <taxon>Eukaryota</taxon>
        <taxon>Fungi</taxon>
        <taxon>Fungi incertae sedis</taxon>
        <taxon>Mucoromycota</taxon>
        <taxon>Glomeromycotina</taxon>
        <taxon>Glomeromycetes</taxon>
        <taxon>Diversisporales</taxon>
        <taxon>Gigasporaceae</taxon>
        <taxon>Gigaspora</taxon>
    </lineage>
</organism>